<dbReference type="KEGG" id="ria:C7V51_14225"/>
<organism evidence="2 3">
    <name type="scientific">Rathayibacter iranicus</name>
    <dbReference type="NCBI Taxonomy" id="59737"/>
    <lineage>
        <taxon>Bacteria</taxon>
        <taxon>Bacillati</taxon>
        <taxon>Actinomycetota</taxon>
        <taxon>Actinomycetes</taxon>
        <taxon>Micrococcales</taxon>
        <taxon>Microbacteriaceae</taxon>
        <taxon>Rathayibacter</taxon>
    </lineage>
</organism>
<proteinExistence type="predicted"/>
<dbReference type="AlphaFoldDB" id="A0AAD1AEW6"/>
<name>A0AAD1AEW6_9MICO</name>
<reference evidence="2 3" key="1">
    <citation type="submission" date="2018-03" db="EMBL/GenBank/DDBJ databases">
        <title>Bacteriophage NCPPB3778 and a type I-E CRISPR drive the evolution of the US Biological Select Agent, Rathayibacter toxicus.</title>
        <authorList>
            <person name="Davis E.W.II."/>
            <person name="Tabima J.F."/>
            <person name="Weisberg A.J."/>
            <person name="Dantas Lopes L."/>
            <person name="Wiseman M.S."/>
            <person name="Wiseman M.S."/>
            <person name="Pupko T."/>
            <person name="Belcher M.S."/>
            <person name="Sechler A.J."/>
            <person name="Tancos M.A."/>
            <person name="Schroeder B.K."/>
            <person name="Murray T.D."/>
            <person name="Luster D.G."/>
            <person name="Schneider W.L."/>
            <person name="Rogers E."/>
            <person name="Andreote F.D."/>
            <person name="Grunwald N.J."/>
            <person name="Putnam M.L."/>
            <person name="Chang J.H."/>
        </authorList>
    </citation>
    <scope>NUCLEOTIDE SEQUENCE [LARGE SCALE GENOMIC DNA]</scope>
    <source>
        <strain evidence="2 3">NCCPB 2253</strain>
    </source>
</reference>
<gene>
    <name evidence="2" type="ORF">C7V51_14225</name>
</gene>
<accession>A0AAD1AEW6</accession>
<evidence type="ECO:0000313" key="3">
    <source>
        <dbReference type="Proteomes" id="UP000283946"/>
    </source>
</evidence>
<dbReference type="RefSeq" id="WP_104266113.1">
    <property type="nucleotide sequence ID" value="NZ_CP028130.1"/>
</dbReference>
<evidence type="ECO:0000313" key="2">
    <source>
        <dbReference type="EMBL" id="AZZ56903.1"/>
    </source>
</evidence>
<dbReference type="Proteomes" id="UP000283946">
    <property type="component" value="Chromosome"/>
</dbReference>
<evidence type="ECO:0008006" key="4">
    <source>
        <dbReference type="Google" id="ProtNLM"/>
    </source>
</evidence>
<dbReference type="EMBL" id="CP028130">
    <property type="protein sequence ID" value="AZZ56903.1"/>
    <property type="molecule type" value="Genomic_DNA"/>
</dbReference>
<protein>
    <recommendedName>
        <fullName evidence="4">Nucleotidyl transferase AbiEii toxin, Type IV TA system</fullName>
    </recommendedName>
</protein>
<feature type="region of interest" description="Disordered" evidence="1">
    <location>
        <begin position="109"/>
        <end position="132"/>
    </location>
</feature>
<evidence type="ECO:0000256" key="1">
    <source>
        <dbReference type="SAM" id="MobiDB-lite"/>
    </source>
</evidence>
<sequence>MATALDRSDLLAGLRDLVALLHEAREEAGIRLVGGAALALRHFDRATTQDLDSLHLRPGRDTDDIRQLLSLCEVATLDAAEELYEEFYPGDALPERAVGMVERILAAGLPTKAPSPGPLDLGPPRSRPHSEG</sequence>